<evidence type="ECO:0008006" key="4">
    <source>
        <dbReference type="Google" id="ProtNLM"/>
    </source>
</evidence>
<protein>
    <recommendedName>
        <fullName evidence="4">Mu-like prophage I protein</fullName>
    </recommendedName>
</protein>
<dbReference type="STRING" id="138074.SYMBAF_20147"/>
<accession>A0A068Z8P6</accession>
<gene>
    <name evidence="1" type="ORF">SYMBAF_02400</name>
    <name evidence="2" type="ORF">SYMBAF_09150</name>
</gene>
<proteinExistence type="predicted"/>
<dbReference type="InterPro" id="IPR012106">
    <property type="entry name" value="Phage_Mu_Gp1"/>
</dbReference>
<dbReference type="Proteomes" id="UP000042738">
    <property type="component" value="Chromosome"/>
</dbReference>
<evidence type="ECO:0000313" key="2">
    <source>
        <dbReference type="EMBL" id="QLH63057.1"/>
    </source>
</evidence>
<dbReference type="EMBL" id="CP050855">
    <property type="protein sequence ID" value="QLH63057.1"/>
    <property type="molecule type" value="Genomic_DNA"/>
</dbReference>
<reference evidence="2 3" key="1">
    <citation type="journal article" date="2014" name="Genome Announc.">
        <title>Whole-Genome Sequence of Serratia symbiotica Strain CWBI-2.3T, a Free-Living Symbiont of the Black Bean Aphid Aphis fabae.</title>
        <authorList>
            <person name="Foray V."/>
            <person name="Grigorescu A.S."/>
            <person name="Sabri A."/>
            <person name="Haubruge E."/>
            <person name="Lognay G."/>
            <person name="Francis F."/>
            <person name="Fauconnier M.L."/>
            <person name="Hance T."/>
            <person name="Thonart P."/>
        </authorList>
    </citation>
    <scope>NUCLEOTIDE SEQUENCE [LARGE SCALE GENOMIC DNA]</scope>
    <source>
        <strain evidence="2">CWBI-2.3</strain>
    </source>
</reference>
<dbReference type="RefSeq" id="WP_040264939.1">
    <property type="nucleotide sequence ID" value="NZ_CP050855.1"/>
</dbReference>
<name>A0A068Z8P6_9GAMM</name>
<reference evidence="2" key="2">
    <citation type="submission" date="2014-06" db="EMBL/GenBank/DDBJ databases">
        <authorList>
            <person name="Foray V.V."/>
        </authorList>
    </citation>
    <scope>NUCLEOTIDE SEQUENCE</scope>
    <source>
        <strain evidence="2">CWBI-2.3</strain>
    </source>
</reference>
<sequence>MKSPLRLAALSVAIKSAGPRVQLFPAGAFCARDGRPTDAPHWYIDAALAQGLIDEAAQRNTPYCFDYEHQTLHSKTNGKPNPAAGWFTRLEWVEGEGLFAIDVKWTDAARAMIEAEEYCFISPLFNYDCQGNVKHLINAALTNTPALDDMEALIAAASQQLTGENTVDDDELLQQLRWLLTLPLSSTADDIKAELQKLINRLSNNQGTAAASVNLLELLTQQDDRIAALSAQVPGVPDPAKFVPVSVLTAVQQQLAALSEKVTGGEVDGLIQAALSDGRLLPDMQEWAKSLGNNDIASLKSYLDKAPKVAALSALQTGGKPPANAQDKTGLDADALAVCSLFGHDPKDVATLSQEI</sequence>
<evidence type="ECO:0000313" key="3">
    <source>
        <dbReference type="Proteomes" id="UP000042738"/>
    </source>
</evidence>
<evidence type="ECO:0000313" key="1">
    <source>
        <dbReference type="EMBL" id="QLH62022.1"/>
    </source>
</evidence>
<dbReference type="PIRSF" id="PIRSF016624">
    <property type="entry name" value="Mu_prophg_I"/>
    <property type="match status" value="1"/>
</dbReference>
<dbReference type="GeneID" id="93736660"/>
<dbReference type="EMBL" id="CP050855">
    <property type="protein sequence ID" value="QLH62022.1"/>
    <property type="molecule type" value="Genomic_DNA"/>
</dbReference>
<dbReference type="Pfam" id="PF10123">
    <property type="entry name" value="Mu-like_Pro"/>
    <property type="match status" value="1"/>
</dbReference>
<organism evidence="2 3">
    <name type="scientific">Serratia symbiotica</name>
    <dbReference type="NCBI Taxonomy" id="138074"/>
    <lineage>
        <taxon>Bacteria</taxon>
        <taxon>Pseudomonadati</taxon>
        <taxon>Pseudomonadota</taxon>
        <taxon>Gammaproteobacteria</taxon>
        <taxon>Enterobacterales</taxon>
        <taxon>Yersiniaceae</taxon>
        <taxon>Serratia</taxon>
    </lineage>
</organism>
<dbReference type="AlphaFoldDB" id="A0A068Z8P6"/>
<reference evidence="2" key="3">
    <citation type="submission" date="2020-04" db="EMBL/GenBank/DDBJ databases">
        <title>Genomic Insight into Nascent Stage of Mutualistic Insect Bacterial Symbioses through the Bacterial Symbiont Serratia symbiotica.</title>
        <authorList>
            <person name="Renoz F."/>
            <person name="Foray V."/>
            <person name="Ambroise J."/>
            <person name="Baa-Puyoulet P."/>
            <person name="Bearzatto B."/>
            <person name="Mendez G.L."/>
            <person name="Vanderpoorten A."/>
            <person name="Mahillon J."/>
            <person name="Gala J.-L."/>
            <person name="Calevro F."/>
            <person name="Hance T."/>
        </authorList>
    </citation>
    <scope>NUCLEOTIDE SEQUENCE</scope>
    <source>
        <strain evidence="2">CWBI-2.3</strain>
    </source>
</reference>